<reference evidence="3" key="1">
    <citation type="journal article" date="2012" name="Appl. Microbiol. Biotechnol.">
        <title>The complete genome sequence of Pantoea ananatis AJ13355, an organism with great biotechnological potential.</title>
        <authorList>
            <person name="Hara Y."/>
            <person name="Kadotani N."/>
            <person name="Izui H."/>
            <person name="Katashkina J.I."/>
            <person name="Kuvaeva T.M."/>
            <person name="Andreeva I.G."/>
            <person name="Golubeva L.I."/>
            <person name="Malko D.B."/>
            <person name="Makeev V.J."/>
            <person name="Mashko S.V."/>
            <person name="Kozlov Y.I."/>
        </authorList>
    </citation>
    <scope>NUCLEOTIDE SEQUENCE [LARGE SCALE GENOMIC DNA]</scope>
    <source>
        <strain evidence="3">AJ13355</strain>
        <plasmid evidence="3">Plasmid pEA320</plasmid>
    </source>
</reference>
<protein>
    <submittedName>
        <fullName evidence="2">Metallo-beta-lactamase family protein</fullName>
    </submittedName>
</protein>
<dbReference type="InterPro" id="IPR001279">
    <property type="entry name" value="Metallo-B-lactamas"/>
</dbReference>
<geneLocation type="plasmid" evidence="2 3">
    <name>pEA320</name>
</geneLocation>
<gene>
    <name evidence="2" type="ORF">PAJ_p0263</name>
</gene>
<proteinExistence type="predicted"/>
<name>A0A0H3LB04_PANAA</name>
<dbReference type="GeneID" id="57270370"/>
<dbReference type="EMBL" id="AP012033">
    <property type="protein sequence ID" value="BAK14130.1"/>
    <property type="molecule type" value="Genomic_DNA"/>
</dbReference>
<dbReference type="HOGENOM" id="CLU_047034_0_0_6"/>
<sequence length="263" mass="29333">MIKICLTCGTSYQQQDVHIDRCKICEDERQYVPPTGQQWISPEALHAAHSNKWSQLEKGLFSLQTVPEFAIGQRAFLVKGAQGNVLWDCIPDLDDATIDIVRALGGISAIAVSHPHYYSTMQDWAAVFDAPIYLHASDSEWIMRDSPYLRLWEGEAKTLMPDVTLLRLGGHFEGGTVLHWAKEDGIVLSGDIVQVSAGSNAVSFMWSYPNMLPLPAATITAIVNRLQPYDFRKLYSAFEGRDIIADASSVVKQSAQKYIDCLR</sequence>
<dbReference type="PATRIC" id="fig|932677.3.peg.4668"/>
<dbReference type="PANTHER" id="PTHR36839:SF1">
    <property type="entry name" value="METALLO-BETA-LACTAMASE FAMILY PROTEIN (AFU_ORTHOLOGUE AFUA_5G12770)"/>
    <property type="match status" value="1"/>
</dbReference>
<dbReference type="PANTHER" id="PTHR36839">
    <property type="entry name" value="METALLO-BETA-LACTAMASE FAMILY PROTEIN (AFU_ORTHOLOGUE AFUA_5G12770)"/>
    <property type="match status" value="1"/>
</dbReference>
<feature type="domain" description="Metallo-beta-lactamase" evidence="1">
    <location>
        <begin position="72"/>
        <end position="241"/>
    </location>
</feature>
<dbReference type="eggNOG" id="COG0491">
    <property type="taxonomic scope" value="Bacteria"/>
</dbReference>
<dbReference type="InterPro" id="IPR036866">
    <property type="entry name" value="RibonucZ/Hydroxyglut_hydro"/>
</dbReference>
<dbReference type="Pfam" id="PF00753">
    <property type="entry name" value="Lactamase_B"/>
    <property type="match status" value="1"/>
</dbReference>
<accession>A0A0H3LB04</accession>
<dbReference type="KEGG" id="paj:PAJ_p0263"/>
<evidence type="ECO:0000313" key="3">
    <source>
        <dbReference type="Proteomes" id="UP000006690"/>
    </source>
</evidence>
<evidence type="ECO:0000313" key="2">
    <source>
        <dbReference type="EMBL" id="BAK14130.1"/>
    </source>
</evidence>
<dbReference type="RefSeq" id="WP_014333133.1">
    <property type="nucleotide sequence ID" value="NC_017533.1"/>
</dbReference>
<organism evidence="2 3">
    <name type="scientific">Pantoea ananatis (strain AJ13355)</name>
    <dbReference type="NCBI Taxonomy" id="932677"/>
    <lineage>
        <taxon>Bacteria</taxon>
        <taxon>Pseudomonadati</taxon>
        <taxon>Pseudomonadota</taxon>
        <taxon>Gammaproteobacteria</taxon>
        <taxon>Enterobacterales</taxon>
        <taxon>Erwiniaceae</taxon>
        <taxon>Pantoea</taxon>
    </lineage>
</organism>
<evidence type="ECO:0000259" key="1">
    <source>
        <dbReference type="SMART" id="SM00849"/>
    </source>
</evidence>
<dbReference type="SMART" id="SM00849">
    <property type="entry name" value="Lactamase_B"/>
    <property type="match status" value="1"/>
</dbReference>
<keyword evidence="2" id="KW-0614">Plasmid</keyword>
<dbReference type="AlphaFoldDB" id="A0A0H3LB04"/>
<dbReference type="Proteomes" id="UP000006690">
    <property type="component" value="Plasmid pEA320"/>
</dbReference>
<dbReference type="SUPFAM" id="SSF56281">
    <property type="entry name" value="Metallo-hydrolase/oxidoreductase"/>
    <property type="match status" value="1"/>
</dbReference>
<dbReference type="Gene3D" id="3.60.15.10">
    <property type="entry name" value="Ribonuclease Z/Hydroxyacylglutathione hydrolase-like"/>
    <property type="match status" value="1"/>
</dbReference>
<dbReference type="OrthoDB" id="2373347at2"/>